<dbReference type="InterPro" id="IPR003959">
    <property type="entry name" value="ATPase_AAA_core"/>
</dbReference>
<protein>
    <submittedName>
        <fullName evidence="8">ATP-dependent zinc metalloprotease FtsH</fullName>
        <ecNumber evidence="8">3.4.24.-</ecNumber>
    </submittedName>
</protein>
<feature type="domain" description="AAA+ ATPase" evidence="5">
    <location>
        <begin position="222"/>
        <end position="358"/>
    </location>
</feature>
<keyword evidence="8" id="KW-0378">Hydrolase</keyword>
<dbReference type="FunFam" id="3.40.50.300:FF:001025">
    <property type="entry name" value="ATPase family, AAA domain-containing 2B"/>
    <property type="match status" value="1"/>
</dbReference>
<dbReference type="Pfam" id="PF02933">
    <property type="entry name" value="CDC48_2"/>
    <property type="match status" value="1"/>
</dbReference>
<dbReference type="NCBIfam" id="TIGR01243">
    <property type="entry name" value="CDC48"/>
    <property type="match status" value="1"/>
</dbReference>
<dbReference type="InterPro" id="IPR050168">
    <property type="entry name" value="AAA_ATPase_domain"/>
</dbReference>
<keyword evidence="8" id="KW-0482">Metalloprotease</keyword>
<dbReference type="InterPro" id="IPR003593">
    <property type="entry name" value="AAA+_ATPase"/>
</dbReference>
<dbReference type="PANTHER" id="PTHR23077">
    <property type="entry name" value="AAA-FAMILY ATPASE"/>
    <property type="match status" value="1"/>
</dbReference>
<dbReference type="SMART" id="SM01073">
    <property type="entry name" value="CDC48_N"/>
    <property type="match status" value="1"/>
</dbReference>
<dbReference type="InterPro" id="IPR005938">
    <property type="entry name" value="AAA_ATPase_CDC48"/>
</dbReference>
<dbReference type="PROSITE" id="PS00674">
    <property type="entry name" value="AAA"/>
    <property type="match status" value="2"/>
</dbReference>
<dbReference type="SUPFAM" id="SSF50692">
    <property type="entry name" value="ADC-like"/>
    <property type="match status" value="1"/>
</dbReference>
<dbReference type="Gene3D" id="1.10.8.60">
    <property type="match status" value="2"/>
</dbReference>
<dbReference type="SUPFAM" id="SSF54585">
    <property type="entry name" value="Cdc48 domain 2-like"/>
    <property type="match status" value="1"/>
</dbReference>
<dbReference type="InterPro" id="IPR027417">
    <property type="entry name" value="P-loop_NTPase"/>
</dbReference>
<dbReference type="AlphaFoldDB" id="A0A6I5ZMA0"/>
<dbReference type="GO" id="GO:0016887">
    <property type="term" value="F:ATP hydrolysis activity"/>
    <property type="evidence" value="ECO:0007669"/>
    <property type="project" value="InterPro"/>
</dbReference>
<gene>
    <name evidence="8" type="primary">ftsH_1</name>
    <name evidence="8" type="ORF">MGLY_00160</name>
</gene>
<accession>A0A6I5ZMA0</accession>
<dbReference type="Proteomes" id="UP000425916">
    <property type="component" value="Chromosome"/>
</dbReference>
<dbReference type="Pfam" id="PF02359">
    <property type="entry name" value="CDC48_N"/>
    <property type="match status" value="1"/>
</dbReference>
<reference evidence="8 9" key="1">
    <citation type="submission" date="2019-11" db="EMBL/GenBank/DDBJ databases">
        <title>Genome sequence of Moorella glycerini DSM11254.</title>
        <authorList>
            <person name="Poehlein A."/>
            <person name="Boeer T."/>
            <person name="Daniel R."/>
        </authorList>
    </citation>
    <scope>NUCLEOTIDE SEQUENCE [LARGE SCALE GENOMIC DNA]</scope>
    <source>
        <strain evidence="8 9">DSM 11254</strain>
    </source>
</reference>
<sequence length="741" mass="80992">MDGEGTLFMPAAGVKLRVCEGMVEDARKGIVRVLSDVMEELGLKPNDVVAITGKRTTVGRVMPAFQEGCPPGNIQMDGILRQNAGVGIGEGITLTSQDWQPARTVILAPVLPGWTLAGEHEIVHLKKYLIGRAVMLGDQITIPQFAGGDEAFTVEGVAPRGAVVITRDTAVRFKGGEDTEGRGQRVTYEDIGGLAKEVQRVREIIELPLKYPQLFHRLGVEAPKGILMYGAPGTGKTLIARAVASETDAQFIHVNGPEIMHKYYGESEARLRQVFDEARKKAPSIIFLDEIDAIAPRRADVHGDVEKRVVAQLLALMDGLESRGNVIVIAATNIPDLVDPALRRPGRFDREIAINVPDQRGRREILQIHTRGMSLAGDVSLDRLAAITHGFVGADLAALCREAGMYALRRGLARFQLGKGSLDDLQLQVTMRDFLDALAEVEPSATREFAMEIPSAGWQDVGGLAEIKERLQAMVQWPLLYPELFQQFDLPAPKGILLSGPPGTGKTLVARALARESGINFIPVNSSLLFSHWWGEAEKTLHEIFRKARQASPCLLFFDEIDALLPARKSGEGSNIGSRLVSQFLMELDGLEDLREVIVLGATNRIDILDPAVLRPGRFDQILEFPYPDQAARREIFAIYLRSRPVERGLNLDNLAQAAEGLVGSEIEAVCKRAALLAVAEIVKGDTANEPGRGVIKTRHLEQALAEIQGEKHQVRTGVDNRSVRPVWNNVIPGAVSRLGR</sequence>
<dbReference type="Pfam" id="PF00004">
    <property type="entry name" value="AAA"/>
    <property type="match status" value="2"/>
</dbReference>
<dbReference type="Pfam" id="PF17862">
    <property type="entry name" value="AAA_lid_3"/>
    <property type="match status" value="2"/>
</dbReference>
<dbReference type="InterPro" id="IPR003338">
    <property type="entry name" value="CDC4_N-term_subdom"/>
</dbReference>
<dbReference type="InterPro" id="IPR029067">
    <property type="entry name" value="CDC48_domain_2-like_sf"/>
</dbReference>
<evidence type="ECO:0000259" key="6">
    <source>
        <dbReference type="SMART" id="SM01072"/>
    </source>
</evidence>
<evidence type="ECO:0000259" key="5">
    <source>
        <dbReference type="SMART" id="SM00382"/>
    </source>
</evidence>
<name>A0A6I5ZMA0_9FIRM</name>
<dbReference type="SUPFAM" id="SSF52540">
    <property type="entry name" value="P-loop containing nucleoside triphosphate hydrolases"/>
    <property type="match status" value="2"/>
</dbReference>
<dbReference type="InterPro" id="IPR041569">
    <property type="entry name" value="AAA_lid_3"/>
</dbReference>
<keyword evidence="2 4" id="KW-0067">ATP-binding</keyword>
<dbReference type="GO" id="GO:0008237">
    <property type="term" value="F:metallopeptidase activity"/>
    <property type="evidence" value="ECO:0007669"/>
    <property type="project" value="UniProtKB-KW"/>
</dbReference>
<evidence type="ECO:0000256" key="2">
    <source>
        <dbReference type="ARBA" id="ARBA00022840"/>
    </source>
</evidence>
<dbReference type="Gene3D" id="3.10.330.10">
    <property type="match status" value="1"/>
</dbReference>
<evidence type="ECO:0000256" key="1">
    <source>
        <dbReference type="ARBA" id="ARBA00022741"/>
    </source>
</evidence>
<dbReference type="GO" id="GO:0005737">
    <property type="term" value="C:cytoplasm"/>
    <property type="evidence" value="ECO:0007669"/>
    <property type="project" value="UniProtKB-ARBA"/>
</dbReference>
<dbReference type="EC" id="3.4.24.-" evidence="8"/>
<feature type="domain" description="CDC48" evidence="6">
    <location>
        <begin position="115"/>
        <end position="180"/>
    </location>
</feature>
<keyword evidence="1 4" id="KW-0547">Nucleotide-binding</keyword>
<keyword evidence="3" id="KW-0175">Coiled coil</keyword>
<feature type="domain" description="CDC48 N-terminal subdomain" evidence="7">
    <location>
        <begin position="15"/>
        <end position="99"/>
    </location>
</feature>
<evidence type="ECO:0000259" key="7">
    <source>
        <dbReference type="SMART" id="SM01073"/>
    </source>
</evidence>
<dbReference type="InterPro" id="IPR009010">
    <property type="entry name" value="Asp_de-COase-like_dom_sf"/>
</dbReference>
<evidence type="ECO:0000256" key="4">
    <source>
        <dbReference type="RuleBase" id="RU003651"/>
    </source>
</evidence>
<dbReference type="Gene3D" id="2.40.40.20">
    <property type="match status" value="1"/>
</dbReference>
<dbReference type="Gene3D" id="3.40.50.300">
    <property type="entry name" value="P-loop containing nucleotide triphosphate hydrolases"/>
    <property type="match status" value="2"/>
</dbReference>
<keyword evidence="8" id="KW-0645">Protease</keyword>
<dbReference type="InterPro" id="IPR004201">
    <property type="entry name" value="Cdc48_dom2"/>
</dbReference>
<dbReference type="GO" id="GO:0005524">
    <property type="term" value="F:ATP binding"/>
    <property type="evidence" value="ECO:0007669"/>
    <property type="project" value="UniProtKB-KW"/>
</dbReference>
<evidence type="ECO:0000313" key="9">
    <source>
        <dbReference type="Proteomes" id="UP000425916"/>
    </source>
</evidence>
<dbReference type="SMART" id="SM00382">
    <property type="entry name" value="AAA"/>
    <property type="match status" value="2"/>
</dbReference>
<dbReference type="GO" id="GO:0006508">
    <property type="term" value="P:proteolysis"/>
    <property type="evidence" value="ECO:0007669"/>
    <property type="project" value="UniProtKB-KW"/>
</dbReference>
<dbReference type="FunFam" id="2.40.40.20:FF:000007">
    <property type="entry name" value="AAA family ATPase"/>
    <property type="match status" value="1"/>
</dbReference>
<keyword evidence="9" id="KW-1185">Reference proteome</keyword>
<proteinExistence type="inferred from homology"/>
<dbReference type="SMART" id="SM01072">
    <property type="entry name" value="CDC48_2"/>
    <property type="match status" value="1"/>
</dbReference>
<comment type="similarity">
    <text evidence="4">Belongs to the AAA ATPase family.</text>
</comment>
<evidence type="ECO:0000313" key="8">
    <source>
        <dbReference type="EMBL" id="QGP90707.1"/>
    </source>
</evidence>
<evidence type="ECO:0000256" key="3">
    <source>
        <dbReference type="ARBA" id="ARBA00023054"/>
    </source>
</evidence>
<dbReference type="PANTHER" id="PTHR23077:SF171">
    <property type="entry name" value="NUCLEAR VALOSIN-CONTAINING PROTEIN-LIKE"/>
    <property type="match status" value="1"/>
</dbReference>
<dbReference type="FunFam" id="3.40.50.300:FF:000012">
    <property type="entry name" value="Transitional endoplasmic reticulum ATPase"/>
    <property type="match status" value="1"/>
</dbReference>
<feature type="domain" description="AAA+ ATPase" evidence="5">
    <location>
        <begin position="492"/>
        <end position="629"/>
    </location>
</feature>
<dbReference type="InterPro" id="IPR003960">
    <property type="entry name" value="ATPase_AAA_CS"/>
</dbReference>
<organism evidence="8 9">
    <name type="scientific">Neomoorella glycerini</name>
    <dbReference type="NCBI Taxonomy" id="55779"/>
    <lineage>
        <taxon>Bacteria</taxon>
        <taxon>Bacillati</taxon>
        <taxon>Bacillota</taxon>
        <taxon>Clostridia</taxon>
        <taxon>Neomoorellales</taxon>
        <taxon>Neomoorellaceae</taxon>
        <taxon>Neomoorella</taxon>
    </lineage>
</organism>
<dbReference type="EMBL" id="CP046244">
    <property type="protein sequence ID" value="QGP90707.1"/>
    <property type="molecule type" value="Genomic_DNA"/>
</dbReference>